<dbReference type="Proteomes" id="UP001476798">
    <property type="component" value="Unassembled WGS sequence"/>
</dbReference>
<dbReference type="InterPro" id="IPR036116">
    <property type="entry name" value="FN3_sf"/>
</dbReference>
<dbReference type="InterPro" id="IPR013783">
    <property type="entry name" value="Ig-like_fold"/>
</dbReference>
<accession>A0ABV0MLX0</accession>
<dbReference type="EMBL" id="JAHRIO010004572">
    <property type="protein sequence ID" value="MEQ2160090.1"/>
    <property type="molecule type" value="Genomic_DNA"/>
</dbReference>
<evidence type="ECO:0000259" key="1">
    <source>
        <dbReference type="Pfam" id="PF01108"/>
    </source>
</evidence>
<dbReference type="InterPro" id="IPR003961">
    <property type="entry name" value="FN3_dom"/>
</dbReference>
<protein>
    <recommendedName>
        <fullName evidence="1">Fibronectin type-III domain-containing protein</fullName>
    </recommendedName>
</protein>
<dbReference type="Gene3D" id="2.60.40.10">
    <property type="entry name" value="Immunoglobulins"/>
    <property type="match status" value="1"/>
</dbReference>
<dbReference type="Pfam" id="PF01108">
    <property type="entry name" value="Tissue_fac"/>
    <property type="match status" value="1"/>
</dbReference>
<reference evidence="2 3" key="1">
    <citation type="submission" date="2021-06" db="EMBL/GenBank/DDBJ databases">
        <authorList>
            <person name="Palmer J.M."/>
        </authorList>
    </citation>
    <scope>NUCLEOTIDE SEQUENCE [LARGE SCALE GENOMIC DNA]</scope>
    <source>
        <strain evidence="2 3">GA_2019</strain>
        <tissue evidence="2">Muscle</tissue>
    </source>
</reference>
<gene>
    <name evidence="2" type="ORF">GOODEAATRI_029931</name>
</gene>
<feature type="domain" description="Fibronectin type-III" evidence="1">
    <location>
        <begin position="51"/>
        <end position="104"/>
    </location>
</feature>
<evidence type="ECO:0000313" key="2">
    <source>
        <dbReference type="EMBL" id="MEQ2160090.1"/>
    </source>
</evidence>
<name>A0ABV0MLX0_9TELE</name>
<organism evidence="2 3">
    <name type="scientific">Goodea atripinnis</name>
    <dbReference type="NCBI Taxonomy" id="208336"/>
    <lineage>
        <taxon>Eukaryota</taxon>
        <taxon>Metazoa</taxon>
        <taxon>Chordata</taxon>
        <taxon>Craniata</taxon>
        <taxon>Vertebrata</taxon>
        <taxon>Euteleostomi</taxon>
        <taxon>Actinopterygii</taxon>
        <taxon>Neopterygii</taxon>
        <taxon>Teleostei</taxon>
        <taxon>Neoteleostei</taxon>
        <taxon>Acanthomorphata</taxon>
        <taxon>Ovalentaria</taxon>
        <taxon>Atherinomorphae</taxon>
        <taxon>Cyprinodontiformes</taxon>
        <taxon>Goodeidae</taxon>
        <taxon>Goodea</taxon>
    </lineage>
</organism>
<comment type="caution">
    <text evidence="2">The sequence shown here is derived from an EMBL/GenBank/DDBJ whole genome shotgun (WGS) entry which is preliminary data.</text>
</comment>
<proteinExistence type="predicted"/>
<dbReference type="SUPFAM" id="SSF49265">
    <property type="entry name" value="Fibronectin type III"/>
    <property type="match status" value="1"/>
</dbReference>
<evidence type="ECO:0000313" key="3">
    <source>
        <dbReference type="Proteomes" id="UP001476798"/>
    </source>
</evidence>
<keyword evidence="3" id="KW-1185">Reference proteome</keyword>
<sequence>MLCFRVVSPPVVDEAEQELNETAWKPWQLRAEYGTGWTEPNLRVNMSAAVWVFILTFSTLNGVVSGDLGSPTNVQLSSRNLNLMLTWEPPAGAPSGLVYSTQYT</sequence>